<comment type="caution">
    <text evidence="2">The sequence shown here is derived from an EMBL/GenBank/DDBJ whole genome shotgun (WGS) entry which is preliminary data.</text>
</comment>
<dbReference type="PANTHER" id="PTHR30595">
    <property type="entry name" value="GLPR-RELATED TRANSCRIPTIONAL REPRESSOR"/>
    <property type="match status" value="1"/>
</dbReference>
<accession>A0ABW5J8X4</accession>
<feature type="domain" description="Schlafen AlbA-2" evidence="1">
    <location>
        <begin position="26"/>
        <end position="144"/>
    </location>
</feature>
<evidence type="ECO:0000259" key="1">
    <source>
        <dbReference type="Pfam" id="PF04326"/>
    </source>
</evidence>
<evidence type="ECO:0000313" key="3">
    <source>
        <dbReference type="Proteomes" id="UP001597510"/>
    </source>
</evidence>
<protein>
    <submittedName>
        <fullName evidence="2">Helix-turn-helix domain-containing protein</fullName>
    </submittedName>
</protein>
<evidence type="ECO:0000313" key="2">
    <source>
        <dbReference type="EMBL" id="MFD2521523.1"/>
    </source>
</evidence>
<dbReference type="PANTHER" id="PTHR30595:SF6">
    <property type="entry name" value="SCHLAFEN ALBA-2 DOMAIN-CONTAINING PROTEIN"/>
    <property type="match status" value="1"/>
</dbReference>
<keyword evidence="3" id="KW-1185">Reference proteome</keyword>
<dbReference type="Gene3D" id="3.30.950.30">
    <property type="entry name" value="Schlafen, AAA domain"/>
    <property type="match status" value="1"/>
</dbReference>
<dbReference type="InterPro" id="IPR038461">
    <property type="entry name" value="Schlafen_AlbA_2_dom_sf"/>
</dbReference>
<name>A0ABW5J8X4_9BACT</name>
<dbReference type="EMBL" id="JBHULC010000010">
    <property type="protein sequence ID" value="MFD2521523.1"/>
    <property type="molecule type" value="Genomic_DNA"/>
</dbReference>
<gene>
    <name evidence="2" type="ORF">ACFSR2_11535</name>
</gene>
<dbReference type="RefSeq" id="WP_340240596.1">
    <property type="nucleotide sequence ID" value="NZ_JBBEWC010000022.1"/>
</dbReference>
<dbReference type="Proteomes" id="UP001597510">
    <property type="component" value="Unassembled WGS sequence"/>
</dbReference>
<dbReference type="Pfam" id="PF04326">
    <property type="entry name" value="SLFN_AlbA_2"/>
    <property type="match status" value="1"/>
</dbReference>
<proteinExistence type="predicted"/>
<sequence>MILDYQFAYKSRPDLRELKELVKHGENKHIEFKLKTNHPEKIIREIVAFANSDGGQLIIGVGDDRSIKGLKFAEEDEFILRRAIERHIYPAIEYDVKNVAVEGDREVLIFNIPKSPFKPHYVDLDGIVENRRAYVRVEDRSVQASKEMREILKGERKANNIRFHYGDKERALMKYLADNKHITVDTYASIANIPRKIASRTLVVLVLANVIRVQPHEVQDFFIAA</sequence>
<dbReference type="InterPro" id="IPR007421">
    <property type="entry name" value="Schlafen_AlbA_2_dom"/>
</dbReference>
<organism evidence="2 3">
    <name type="scientific">Emticicia soli</name>
    <dbReference type="NCBI Taxonomy" id="2027878"/>
    <lineage>
        <taxon>Bacteria</taxon>
        <taxon>Pseudomonadati</taxon>
        <taxon>Bacteroidota</taxon>
        <taxon>Cytophagia</taxon>
        <taxon>Cytophagales</taxon>
        <taxon>Leadbetterellaceae</taxon>
        <taxon>Emticicia</taxon>
    </lineage>
</organism>
<reference evidence="3" key="1">
    <citation type="journal article" date="2019" name="Int. J. Syst. Evol. Microbiol.">
        <title>The Global Catalogue of Microorganisms (GCM) 10K type strain sequencing project: providing services to taxonomists for standard genome sequencing and annotation.</title>
        <authorList>
            <consortium name="The Broad Institute Genomics Platform"/>
            <consortium name="The Broad Institute Genome Sequencing Center for Infectious Disease"/>
            <person name="Wu L."/>
            <person name="Ma J."/>
        </authorList>
    </citation>
    <scope>NUCLEOTIDE SEQUENCE [LARGE SCALE GENOMIC DNA]</scope>
    <source>
        <strain evidence="3">KCTC 52344</strain>
    </source>
</reference>